<organism evidence="7">
    <name type="scientific">Tanacetum cinerariifolium</name>
    <name type="common">Dalmatian daisy</name>
    <name type="synonym">Chrysanthemum cinerariifolium</name>
    <dbReference type="NCBI Taxonomy" id="118510"/>
    <lineage>
        <taxon>Eukaryota</taxon>
        <taxon>Viridiplantae</taxon>
        <taxon>Streptophyta</taxon>
        <taxon>Embryophyta</taxon>
        <taxon>Tracheophyta</taxon>
        <taxon>Spermatophyta</taxon>
        <taxon>Magnoliopsida</taxon>
        <taxon>eudicotyledons</taxon>
        <taxon>Gunneridae</taxon>
        <taxon>Pentapetalae</taxon>
        <taxon>asterids</taxon>
        <taxon>campanulids</taxon>
        <taxon>Asterales</taxon>
        <taxon>Asteraceae</taxon>
        <taxon>Asteroideae</taxon>
        <taxon>Anthemideae</taxon>
        <taxon>Anthemidinae</taxon>
        <taxon>Tanacetum</taxon>
    </lineage>
</organism>
<dbReference type="PANTHER" id="PTHR33078:SF100">
    <property type="entry name" value="PROTEIN YCF2"/>
    <property type="match status" value="1"/>
</dbReference>
<keyword evidence="4" id="KW-0934">Plastid</keyword>
<evidence type="ECO:0000313" key="7">
    <source>
        <dbReference type="EMBL" id="GEU84818.1"/>
    </source>
</evidence>
<keyword evidence="6" id="KW-0067">ATP-binding</keyword>
<reference evidence="7" key="1">
    <citation type="journal article" date="2019" name="Sci. Rep.">
        <title>Draft genome of Tanacetum cinerariifolium, the natural source of mosquito coil.</title>
        <authorList>
            <person name="Yamashiro T."/>
            <person name="Shiraishi A."/>
            <person name="Satake H."/>
            <person name="Nakayama K."/>
        </authorList>
    </citation>
    <scope>NUCLEOTIDE SEQUENCE</scope>
</reference>
<evidence type="ECO:0000256" key="3">
    <source>
        <dbReference type="ARBA" id="ARBA00009361"/>
    </source>
</evidence>
<sequence>MHCRKRLDEITLIFNQRCWKCPITITYSQTAFEANNFCFSSHGKPFSLRLALSLSRGILVIGSIGTGRSYVVKYLAKNSYLPFITVFLIKFLDNKSQGFDDIDTDDIDDINGSDDIDVGDNILDMELELLTMNMMPEDEDQLYITLQFELAKAMSPFII</sequence>
<evidence type="ECO:0000256" key="2">
    <source>
        <dbReference type="ARBA" id="ARBA00004474"/>
    </source>
</evidence>
<proteinExistence type="inferred from homology"/>
<comment type="function">
    <text evidence="1">Probable ATPase of unknown function. Its presence in a non-photosynthetic plant (Epifagus virginiana) and experiments in tobacco indicate that it has an essential function which is probably not related to photosynthesis.</text>
</comment>
<keyword evidence="5" id="KW-0547">Nucleotide-binding</keyword>
<dbReference type="Gene3D" id="3.40.50.300">
    <property type="entry name" value="P-loop containing nucleotide triphosphate hydrolases"/>
    <property type="match status" value="1"/>
</dbReference>
<dbReference type="GO" id="GO:0005524">
    <property type="term" value="F:ATP binding"/>
    <property type="evidence" value="ECO:0007669"/>
    <property type="project" value="UniProtKB-KW"/>
</dbReference>
<protein>
    <submittedName>
        <fullName evidence="7">Hypothetical chloroplast RF21, chloroplastic</fullName>
    </submittedName>
</protein>
<comment type="similarity">
    <text evidence="3">Belongs to the Ycf2 family.</text>
</comment>
<dbReference type="EMBL" id="BKCJ010008976">
    <property type="protein sequence ID" value="GEU84818.1"/>
    <property type="molecule type" value="Genomic_DNA"/>
</dbReference>
<accession>A0A6L2NEY6</accession>
<evidence type="ECO:0000256" key="1">
    <source>
        <dbReference type="ARBA" id="ARBA00002329"/>
    </source>
</evidence>
<comment type="subcellular location">
    <subcellularLocation>
        <location evidence="2">Plastid</location>
    </subcellularLocation>
</comment>
<evidence type="ECO:0000256" key="5">
    <source>
        <dbReference type="ARBA" id="ARBA00022741"/>
    </source>
</evidence>
<comment type="caution">
    <text evidence="7">The sequence shown here is derived from an EMBL/GenBank/DDBJ whole genome shotgun (WGS) entry which is preliminary data.</text>
</comment>
<dbReference type="SUPFAM" id="SSF52540">
    <property type="entry name" value="P-loop containing nucleoside triphosphate hydrolases"/>
    <property type="match status" value="1"/>
</dbReference>
<dbReference type="GO" id="GO:0009536">
    <property type="term" value="C:plastid"/>
    <property type="evidence" value="ECO:0007669"/>
    <property type="project" value="UniProtKB-SubCell"/>
</dbReference>
<dbReference type="InterPro" id="IPR027417">
    <property type="entry name" value="P-loop_NTPase"/>
</dbReference>
<evidence type="ECO:0000256" key="4">
    <source>
        <dbReference type="ARBA" id="ARBA00022640"/>
    </source>
</evidence>
<gene>
    <name evidence="7" type="ORF">Tci_056796</name>
</gene>
<dbReference type="PANTHER" id="PTHR33078">
    <property type="entry name" value="PROTEIN YCF2-RELATED"/>
    <property type="match status" value="1"/>
</dbReference>
<evidence type="ECO:0000256" key="6">
    <source>
        <dbReference type="ARBA" id="ARBA00022840"/>
    </source>
</evidence>
<name>A0A6L2NEY6_TANCI</name>
<dbReference type="AlphaFoldDB" id="A0A6L2NEY6"/>